<sequence>MLQKMEQVEANFISSNFKSEWNQKSKQDDDVSVKLYFHLRDSRWKKKSSLFPKENSESSPKATKINEYYTESTQHKVWLNQLESVKYFTIYLHSTKLLRRLATCGVSRQNV</sequence>
<dbReference type="Proteomes" id="UP000054721">
    <property type="component" value="Unassembled WGS sequence"/>
</dbReference>
<protein>
    <submittedName>
        <fullName evidence="1">Uncharacterized protein</fullName>
    </submittedName>
</protein>
<gene>
    <name evidence="1" type="ORF">T02_11058</name>
</gene>
<keyword evidence="2" id="KW-1185">Reference proteome</keyword>
<accession>A0A0V1LE08</accession>
<evidence type="ECO:0000313" key="1">
    <source>
        <dbReference type="EMBL" id="KRZ57294.1"/>
    </source>
</evidence>
<dbReference type="EMBL" id="JYDW01000078">
    <property type="protein sequence ID" value="KRZ57294.1"/>
    <property type="molecule type" value="Genomic_DNA"/>
</dbReference>
<reference evidence="1 2" key="1">
    <citation type="submission" date="2015-05" db="EMBL/GenBank/DDBJ databases">
        <title>Evolution of Trichinella species and genotypes.</title>
        <authorList>
            <person name="Korhonen P.K."/>
            <person name="Edoardo P."/>
            <person name="Giuseppe L.R."/>
            <person name="Gasser R.B."/>
        </authorList>
    </citation>
    <scope>NUCLEOTIDE SEQUENCE [LARGE SCALE GENOMIC DNA]</scope>
    <source>
        <strain evidence="1">ISS10</strain>
    </source>
</reference>
<proteinExistence type="predicted"/>
<organism evidence="1 2">
    <name type="scientific">Trichinella nativa</name>
    <dbReference type="NCBI Taxonomy" id="6335"/>
    <lineage>
        <taxon>Eukaryota</taxon>
        <taxon>Metazoa</taxon>
        <taxon>Ecdysozoa</taxon>
        <taxon>Nematoda</taxon>
        <taxon>Enoplea</taxon>
        <taxon>Dorylaimia</taxon>
        <taxon>Trichinellida</taxon>
        <taxon>Trichinellidae</taxon>
        <taxon>Trichinella</taxon>
    </lineage>
</organism>
<name>A0A0V1LE08_9BILA</name>
<evidence type="ECO:0000313" key="2">
    <source>
        <dbReference type="Proteomes" id="UP000054721"/>
    </source>
</evidence>
<comment type="caution">
    <text evidence="1">The sequence shown here is derived from an EMBL/GenBank/DDBJ whole genome shotgun (WGS) entry which is preliminary data.</text>
</comment>
<dbReference type="AlphaFoldDB" id="A0A0V1LE08"/>